<comment type="caution">
    <text evidence="5">The sequence shown here is derived from an EMBL/GenBank/DDBJ whole genome shotgun (WGS) entry which is preliminary data.</text>
</comment>
<keyword evidence="1" id="KW-0479">Metal-binding</keyword>
<feature type="domain" description="Enoyl reductase (ER)" evidence="4">
    <location>
        <begin position="8"/>
        <end position="334"/>
    </location>
</feature>
<dbReference type="SUPFAM" id="SSF51735">
    <property type="entry name" value="NAD(P)-binding Rossmann-fold domains"/>
    <property type="match status" value="1"/>
</dbReference>
<proteinExistence type="predicted"/>
<dbReference type="InterPro" id="IPR020843">
    <property type="entry name" value="ER"/>
</dbReference>
<dbReference type="EMBL" id="JBHSTQ010000002">
    <property type="protein sequence ID" value="MFC6385411.1"/>
    <property type="molecule type" value="Genomic_DNA"/>
</dbReference>
<gene>
    <name evidence="5" type="ORF">ACFP7A_02255</name>
</gene>
<dbReference type="Pfam" id="PF08240">
    <property type="entry name" value="ADH_N"/>
    <property type="match status" value="1"/>
</dbReference>
<dbReference type="SMART" id="SM00829">
    <property type="entry name" value="PKS_ER"/>
    <property type="match status" value="1"/>
</dbReference>
<protein>
    <submittedName>
        <fullName evidence="5">Zinc-binding dehydrogenase</fullName>
    </submittedName>
</protein>
<dbReference type="InterPro" id="IPR050129">
    <property type="entry name" value="Zn_alcohol_dh"/>
</dbReference>
<dbReference type="InterPro" id="IPR036291">
    <property type="entry name" value="NAD(P)-bd_dom_sf"/>
</dbReference>
<keyword evidence="6" id="KW-1185">Reference proteome</keyword>
<sequence length="338" mass="36426">MKAGLYLSEKNVAIDELKKPGIQENEALIKVSYAGICGTDMMIYKGKHPRAKAPLAMGHEFSGVIDEINGNSSFQVGDRIVVEPTISCGHCAACRSGNPHVCDSLGLIGIDWHGGFAEYVSVPLDRLHRVPDSLSDAFAALAEPLAVGIHTVRRSKLKVGDTVTILGAGPIGLIVGLVSKLAGAGNIFISDVSPFRLSKAEELGFIPIDAKKENIVDTVKQATNGKGSDIVFEVAGTDITTQQMIDSCKTQGHIVVVSVFKHKPMIDLAAMHFRELSLTTTRCYSSSDFETAIQMMATGQIDVEPLISHQLPLEQIKQGFELMADPEQSLKILFQPSR</sequence>
<name>A0ABW1WA18_9BACL</name>
<dbReference type="PANTHER" id="PTHR43401">
    <property type="entry name" value="L-THREONINE 3-DEHYDROGENASE"/>
    <property type="match status" value="1"/>
</dbReference>
<organism evidence="5 6">
    <name type="scientific">Sporolactobacillus kofuensis</name>
    <dbReference type="NCBI Taxonomy" id="269672"/>
    <lineage>
        <taxon>Bacteria</taxon>
        <taxon>Bacillati</taxon>
        <taxon>Bacillota</taxon>
        <taxon>Bacilli</taxon>
        <taxon>Bacillales</taxon>
        <taxon>Sporolactobacillaceae</taxon>
        <taxon>Sporolactobacillus</taxon>
    </lineage>
</organism>
<dbReference type="InterPro" id="IPR013154">
    <property type="entry name" value="ADH-like_N"/>
</dbReference>
<dbReference type="InterPro" id="IPR013149">
    <property type="entry name" value="ADH-like_C"/>
</dbReference>
<evidence type="ECO:0000256" key="2">
    <source>
        <dbReference type="ARBA" id="ARBA00022833"/>
    </source>
</evidence>
<dbReference type="RefSeq" id="WP_253052258.1">
    <property type="nucleotide sequence ID" value="NZ_JAMXWN010000001.1"/>
</dbReference>
<dbReference type="Gene3D" id="3.90.180.10">
    <property type="entry name" value="Medium-chain alcohol dehydrogenases, catalytic domain"/>
    <property type="match status" value="1"/>
</dbReference>
<reference evidence="6" key="1">
    <citation type="journal article" date="2019" name="Int. J. Syst. Evol. Microbiol.">
        <title>The Global Catalogue of Microorganisms (GCM) 10K type strain sequencing project: providing services to taxonomists for standard genome sequencing and annotation.</title>
        <authorList>
            <consortium name="The Broad Institute Genomics Platform"/>
            <consortium name="The Broad Institute Genome Sequencing Center for Infectious Disease"/>
            <person name="Wu L."/>
            <person name="Ma J."/>
        </authorList>
    </citation>
    <scope>NUCLEOTIDE SEQUENCE [LARGE SCALE GENOMIC DNA]</scope>
    <source>
        <strain evidence="6">CCUG 42001</strain>
    </source>
</reference>
<keyword evidence="2" id="KW-0862">Zinc</keyword>
<evidence type="ECO:0000256" key="1">
    <source>
        <dbReference type="ARBA" id="ARBA00022723"/>
    </source>
</evidence>
<dbReference type="SUPFAM" id="SSF50129">
    <property type="entry name" value="GroES-like"/>
    <property type="match status" value="1"/>
</dbReference>
<dbReference type="Gene3D" id="3.40.50.720">
    <property type="entry name" value="NAD(P)-binding Rossmann-like Domain"/>
    <property type="match status" value="1"/>
</dbReference>
<keyword evidence="3" id="KW-0560">Oxidoreductase</keyword>
<evidence type="ECO:0000313" key="5">
    <source>
        <dbReference type="EMBL" id="MFC6385411.1"/>
    </source>
</evidence>
<dbReference type="PANTHER" id="PTHR43401:SF2">
    <property type="entry name" value="L-THREONINE 3-DEHYDROGENASE"/>
    <property type="match status" value="1"/>
</dbReference>
<dbReference type="Pfam" id="PF00107">
    <property type="entry name" value="ADH_zinc_N"/>
    <property type="match status" value="1"/>
</dbReference>
<evidence type="ECO:0000313" key="6">
    <source>
        <dbReference type="Proteomes" id="UP001596267"/>
    </source>
</evidence>
<evidence type="ECO:0000259" key="4">
    <source>
        <dbReference type="SMART" id="SM00829"/>
    </source>
</evidence>
<dbReference type="InterPro" id="IPR011032">
    <property type="entry name" value="GroES-like_sf"/>
</dbReference>
<evidence type="ECO:0000256" key="3">
    <source>
        <dbReference type="ARBA" id="ARBA00023002"/>
    </source>
</evidence>
<accession>A0ABW1WA18</accession>
<dbReference type="Proteomes" id="UP001596267">
    <property type="component" value="Unassembled WGS sequence"/>
</dbReference>